<evidence type="ECO:0000313" key="2">
    <source>
        <dbReference type="Proteomes" id="UP000004169"/>
    </source>
</evidence>
<dbReference type="AlphaFoldDB" id="H8FUG7"/>
<protein>
    <submittedName>
        <fullName evidence="1">Uncharacterized protein</fullName>
    </submittedName>
</protein>
<comment type="caution">
    <text evidence="1">The sequence shown here is derived from an EMBL/GenBank/DDBJ whole genome shotgun (WGS) entry which is preliminary data.</text>
</comment>
<organism evidence="1 2">
    <name type="scientific">Magnetospirillum molischianum DSM 120</name>
    <dbReference type="NCBI Taxonomy" id="1150626"/>
    <lineage>
        <taxon>Bacteria</taxon>
        <taxon>Pseudomonadati</taxon>
        <taxon>Pseudomonadota</taxon>
        <taxon>Alphaproteobacteria</taxon>
        <taxon>Rhodospirillales</taxon>
        <taxon>Rhodospirillaceae</taxon>
        <taxon>Magnetospirillum</taxon>
    </lineage>
</organism>
<name>H8FUG7_MAGML</name>
<dbReference type="EMBL" id="CAHP01000023">
    <property type="protein sequence ID" value="CCG42005.1"/>
    <property type="molecule type" value="Genomic_DNA"/>
</dbReference>
<accession>H8FUG7</accession>
<keyword evidence="2" id="KW-1185">Reference proteome</keyword>
<sequence>MLTGVVGHAAGSDRGKKMLPLCTESLGTQKLIKQATDFSTVRFKPAQRSIHRFGG</sequence>
<evidence type="ECO:0000313" key="1">
    <source>
        <dbReference type="EMBL" id="CCG42005.1"/>
    </source>
</evidence>
<dbReference type="Proteomes" id="UP000004169">
    <property type="component" value="Unassembled WGS sequence"/>
</dbReference>
<proteinExistence type="predicted"/>
<reference evidence="1 2" key="1">
    <citation type="journal article" date="2012" name="J. Bacteriol.">
        <title>Draft Genome Sequence of the Purple Photosynthetic Bacterium Phaeospirillum molischianum DSM120, a Particularly Versatile Bacterium.</title>
        <authorList>
            <person name="Duquesne K."/>
            <person name="Prima V."/>
            <person name="Ji B."/>
            <person name="Rouy Z."/>
            <person name="Medigue C."/>
            <person name="Talla E."/>
            <person name="Sturgis J.N."/>
        </authorList>
    </citation>
    <scope>NUCLEOTIDE SEQUENCE [LARGE SCALE GENOMIC DNA]</scope>
    <source>
        <strain evidence="2">DSM120</strain>
    </source>
</reference>
<gene>
    <name evidence="1" type="ORF">PHAMO_30161</name>
</gene>